<dbReference type="PANTHER" id="PTHR43698">
    <property type="entry name" value="RIBD C-TERMINAL DOMAIN CONTAINING PROTEIN"/>
    <property type="match status" value="1"/>
</dbReference>
<feature type="compositionally biased region" description="Polar residues" evidence="1">
    <location>
        <begin position="364"/>
        <end position="379"/>
    </location>
</feature>
<evidence type="ECO:0000313" key="5">
    <source>
        <dbReference type="Proteomes" id="UP000601587"/>
    </source>
</evidence>
<dbReference type="AlphaFoldDB" id="A0A9Q5BX56"/>
<dbReference type="Gene3D" id="3.10.20.470">
    <property type="match status" value="1"/>
</dbReference>
<evidence type="ECO:0000259" key="3">
    <source>
        <dbReference type="Pfam" id="PF17966"/>
    </source>
</evidence>
<evidence type="ECO:0000313" key="4">
    <source>
        <dbReference type="EMBL" id="NRN91302.1"/>
    </source>
</evidence>
<dbReference type="InterPro" id="IPR041495">
    <property type="entry name" value="Mub_B2"/>
</dbReference>
<name>A0A9Q5BX56_LACHE</name>
<evidence type="ECO:0000259" key="2">
    <source>
        <dbReference type="Pfam" id="PF17965"/>
    </source>
</evidence>
<dbReference type="PANTHER" id="PTHR43698:SF1">
    <property type="entry name" value="BLL4564 PROTEIN"/>
    <property type="match status" value="1"/>
</dbReference>
<gene>
    <name evidence="4" type="ORF">IMAU50013_00832</name>
</gene>
<proteinExistence type="predicted"/>
<evidence type="ECO:0000256" key="1">
    <source>
        <dbReference type="SAM" id="MobiDB-lite"/>
    </source>
</evidence>
<organism evidence="4 5">
    <name type="scientific">Lactobacillus helveticus</name>
    <name type="common">Lactobacillus suntoryeus</name>
    <dbReference type="NCBI Taxonomy" id="1587"/>
    <lineage>
        <taxon>Bacteria</taxon>
        <taxon>Bacillati</taxon>
        <taxon>Bacillota</taxon>
        <taxon>Bacilli</taxon>
        <taxon>Lactobacillales</taxon>
        <taxon>Lactobacillaceae</taxon>
        <taxon>Lactobacillus</taxon>
    </lineage>
</organism>
<feature type="domain" description="Mub B2-like" evidence="3">
    <location>
        <begin position="194"/>
        <end position="282"/>
    </location>
</feature>
<accession>A0A9Q5BX56</accession>
<dbReference type="Gene3D" id="2.60.120.10">
    <property type="entry name" value="Jelly Rolls"/>
    <property type="match status" value="1"/>
</dbReference>
<evidence type="ECO:0008006" key="6">
    <source>
        <dbReference type="Google" id="ProtNLM"/>
    </source>
</evidence>
<dbReference type="Gene3D" id="2.60.40.4300">
    <property type="match status" value="1"/>
</dbReference>
<dbReference type="Pfam" id="PF17965">
    <property type="entry name" value="MucBP_2"/>
    <property type="match status" value="1"/>
</dbReference>
<dbReference type="EMBL" id="WCGB01000012">
    <property type="protein sequence ID" value="NRN91302.1"/>
    <property type="molecule type" value="Genomic_DNA"/>
</dbReference>
<dbReference type="InterPro" id="IPR014710">
    <property type="entry name" value="RmlC-like_jellyroll"/>
</dbReference>
<comment type="caution">
    <text evidence="4">The sequence shown here is derived from an EMBL/GenBank/DDBJ whole genome shotgun (WGS) entry which is preliminary data.</text>
</comment>
<feature type="compositionally biased region" description="Polar residues" evidence="1">
    <location>
        <begin position="334"/>
        <end position="346"/>
    </location>
</feature>
<dbReference type="Pfam" id="PF17966">
    <property type="entry name" value="Muc_B2"/>
    <property type="match status" value="1"/>
</dbReference>
<dbReference type="SUPFAM" id="SSF51182">
    <property type="entry name" value="RmlC-like cupins"/>
    <property type="match status" value="1"/>
</dbReference>
<feature type="domain" description="Mucin binding" evidence="2">
    <location>
        <begin position="104"/>
        <end position="178"/>
    </location>
</feature>
<dbReference type="InterPro" id="IPR011051">
    <property type="entry name" value="RmlC_Cupin_sf"/>
</dbReference>
<protein>
    <recommendedName>
        <fullName evidence="6">Mub B2-like domain-containing protein</fullName>
    </recommendedName>
</protein>
<dbReference type="Proteomes" id="UP000601587">
    <property type="component" value="Unassembled WGS sequence"/>
</dbReference>
<sequence length="466" mass="51819">MAKNEEEVKNSSFGFGEPNTAYAKYFTGESYLNPLANKANCSISNVSFEPGCINHWHMHTVPQTLVCVAGEGWVQEEGKPAHKMTPGDVYVVYKAKNPDVQQATVTVIYHDDTDDKNLPGGWTSGEQDEGTPVKYTQDDINKAIEGWKKKHYHYVRTDGTLPTTIPAQDTTVTVHLAHNMIPVNPNTPDKHGVNPDQLTETFTSTLHYQTKEGKQLAPDAVQSSNWIRQVTVDEVTNKVVPDGEYTTKWQLVGNDDRYNNFNVPVEIGYVAEKTTKDGAPVTNIVPGQIKVQRNLEDTVIYDKLAGIIPVDPEGTPIPGVPKTPYKNDPDNQTKVELNQDSPQVPTGWTIEPKDKQPEGVTPDPETNTVKLTPQNSTEPTKVVYKKNTPPTESEVKTSQTVNFVDEEGKKLQPSNVQNGFVFNLKDGKPINGDSHTYNNVDVPKAMLQIRMALLLIIMVHMYQGKR</sequence>
<feature type="region of interest" description="Disordered" evidence="1">
    <location>
        <begin position="312"/>
        <end position="393"/>
    </location>
</feature>
<dbReference type="InterPro" id="IPR041558">
    <property type="entry name" value="MucBP_2"/>
</dbReference>
<reference evidence="4" key="1">
    <citation type="submission" date="2019-09" db="EMBL/GenBank/DDBJ databases">
        <title>Comparative genomic analysis of Lactobacillus helveticus.</title>
        <authorList>
            <person name="Zhang H."/>
            <person name="Chen Y."/>
            <person name="Zhong Z."/>
        </authorList>
    </citation>
    <scope>NUCLEOTIDE SEQUENCE</scope>
    <source>
        <strain evidence="4">IMAU50013</strain>
    </source>
</reference>